<evidence type="ECO:0000256" key="3">
    <source>
        <dbReference type="ARBA" id="ARBA00022840"/>
    </source>
</evidence>
<keyword evidence="3" id="KW-0067">ATP-binding</keyword>
<sequence>MAFNLKYSKFNSSSILIEWPQSIDQNILSDILKFKKSINSHYIKLKVEVINTYASILIIYDFTIDNFNDEFLTLKQLYSSLNTTQNFDTKLWEIPVCYDDIFGPDLIQYSVTKEISKSKIIECHTSNLYTVYFLGFLPGFLYLGGLDPKLNLARKKSPSLNVKKGSVAIGGNQTGIYPQASPGGWHVIGNSPVELFNPKQSPPCKIMSGDKIRFYQISKTEHARIREEIDSNAFNLISTPHNA</sequence>
<dbReference type="Proteomes" id="UP001198402">
    <property type="component" value="Unassembled WGS sequence"/>
</dbReference>
<dbReference type="Pfam" id="PF02682">
    <property type="entry name" value="CT_C_D"/>
    <property type="match status" value="1"/>
</dbReference>
<evidence type="ECO:0000313" key="5">
    <source>
        <dbReference type="EMBL" id="MCA0152850.1"/>
    </source>
</evidence>
<keyword evidence="6" id="KW-1185">Reference proteome</keyword>
<organism evidence="5 6">
    <name type="scientific">Winogradskyella vincentii</name>
    <dbReference type="NCBI Taxonomy" id="2877122"/>
    <lineage>
        <taxon>Bacteria</taxon>
        <taxon>Pseudomonadati</taxon>
        <taxon>Bacteroidota</taxon>
        <taxon>Flavobacteriia</taxon>
        <taxon>Flavobacteriales</taxon>
        <taxon>Flavobacteriaceae</taxon>
        <taxon>Winogradskyella</taxon>
    </lineage>
</organism>
<keyword evidence="1" id="KW-0547">Nucleotide-binding</keyword>
<name>A0ABS7Y0T9_9FLAO</name>
<protein>
    <submittedName>
        <fullName evidence="5">5-oxoprolinase subunit PxpB</fullName>
        <ecNumber evidence="5">3.5.2.9</ecNumber>
    </submittedName>
</protein>
<dbReference type="EMBL" id="JAIUJS010000003">
    <property type="protein sequence ID" value="MCA0152850.1"/>
    <property type="molecule type" value="Genomic_DNA"/>
</dbReference>
<keyword evidence="2 5" id="KW-0378">Hydrolase</keyword>
<dbReference type="SMART" id="SM00796">
    <property type="entry name" value="AHS1"/>
    <property type="match status" value="1"/>
</dbReference>
<evidence type="ECO:0000259" key="4">
    <source>
        <dbReference type="SMART" id="SM00796"/>
    </source>
</evidence>
<dbReference type="InterPro" id="IPR003833">
    <property type="entry name" value="CT_C_D"/>
</dbReference>
<dbReference type="EC" id="3.5.2.9" evidence="5"/>
<proteinExistence type="predicted"/>
<evidence type="ECO:0000256" key="1">
    <source>
        <dbReference type="ARBA" id="ARBA00022741"/>
    </source>
</evidence>
<dbReference type="InterPro" id="IPR010016">
    <property type="entry name" value="PxpB"/>
</dbReference>
<evidence type="ECO:0000313" key="6">
    <source>
        <dbReference type="Proteomes" id="UP001198402"/>
    </source>
</evidence>
<dbReference type="NCBIfam" id="TIGR00370">
    <property type="entry name" value="5-oxoprolinase subunit PxpB"/>
    <property type="match status" value="1"/>
</dbReference>
<dbReference type="RefSeq" id="WP_224477779.1">
    <property type="nucleotide sequence ID" value="NZ_JAIUJS010000003.1"/>
</dbReference>
<reference evidence="6" key="1">
    <citation type="submission" date="2023-07" db="EMBL/GenBank/DDBJ databases">
        <authorList>
            <person name="Yue Y."/>
        </authorList>
    </citation>
    <scope>NUCLEOTIDE SEQUENCE [LARGE SCALE GENOMIC DNA]</scope>
    <source>
        <strain evidence="6">2Y89</strain>
    </source>
</reference>
<dbReference type="SUPFAM" id="SSF160467">
    <property type="entry name" value="PH0987 N-terminal domain-like"/>
    <property type="match status" value="1"/>
</dbReference>
<accession>A0ABS7Y0T9</accession>
<comment type="caution">
    <text evidence="5">The sequence shown here is derived from an EMBL/GenBank/DDBJ whole genome shotgun (WGS) entry which is preliminary data.</text>
</comment>
<dbReference type="Gene3D" id="2.40.100.10">
    <property type="entry name" value="Cyclophilin-like"/>
    <property type="match status" value="1"/>
</dbReference>
<dbReference type="SUPFAM" id="SSF50891">
    <property type="entry name" value="Cyclophilin-like"/>
    <property type="match status" value="1"/>
</dbReference>
<dbReference type="GO" id="GO:0017168">
    <property type="term" value="F:5-oxoprolinase (ATP-hydrolyzing) activity"/>
    <property type="evidence" value="ECO:0007669"/>
    <property type="project" value="UniProtKB-EC"/>
</dbReference>
<dbReference type="PANTHER" id="PTHR34698">
    <property type="entry name" value="5-OXOPROLINASE SUBUNIT B"/>
    <property type="match status" value="1"/>
</dbReference>
<feature type="domain" description="Carboxyltransferase" evidence="4">
    <location>
        <begin position="5"/>
        <end position="206"/>
    </location>
</feature>
<dbReference type="PANTHER" id="PTHR34698:SF2">
    <property type="entry name" value="5-OXOPROLINASE SUBUNIT B"/>
    <property type="match status" value="1"/>
</dbReference>
<evidence type="ECO:0000256" key="2">
    <source>
        <dbReference type="ARBA" id="ARBA00022801"/>
    </source>
</evidence>
<dbReference type="InterPro" id="IPR029000">
    <property type="entry name" value="Cyclophilin-like_dom_sf"/>
</dbReference>
<gene>
    <name evidence="5" type="primary">pxpB</name>
    <name evidence="5" type="ORF">LBV24_06455</name>
</gene>
<dbReference type="Gene3D" id="3.30.1360.40">
    <property type="match status" value="1"/>
</dbReference>